<dbReference type="EMBL" id="BEYU01000028">
    <property type="protein sequence ID" value="GBG27141.1"/>
    <property type="molecule type" value="Genomic_DNA"/>
</dbReference>
<dbReference type="GO" id="GO:0005524">
    <property type="term" value="F:ATP binding"/>
    <property type="evidence" value="ECO:0007669"/>
    <property type="project" value="InterPro"/>
</dbReference>
<keyword evidence="1" id="KW-0378">Hydrolase</keyword>
<dbReference type="AlphaFoldDB" id="A0A2R5GFW3"/>
<feature type="compositionally biased region" description="Basic and acidic residues" evidence="2">
    <location>
        <begin position="37"/>
        <end position="53"/>
    </location>
</feature>
<dbReference type="Pfam" id="PF00271">
    <property type="entry name" value="Helicase_C"/>
    <property type="match status" value="1"/>
</dbReference>
<feature type="compositionally biased region" description="Basic residues" evidence="2">
    <location>
        <begin position="134"/>
        <end position="143"/>
    </location>
</feature>
<dbReference type="InterPro" id="IPR027417">
    <property type="entry name" value="P-loop_NTPase"/>
</dbReference>
<dbReference type="SMART" id="SM00490">
    <property type="entry name" value="HELICc"/>
    <property type="match status" value="1"/>
</dbReference>
<evidence type="ECO:0000259" key="4">
    <source>
        <dbReference type="PROSITE" id="PS51194"/>
    </source>
</evidence>
<dbReference type="Proteomes" id="UP000241890">
    <property type="component" value="Unassembled WGS sequence"/>
</dbReference>
<dbReference type="FunCoup" id="A0A2R5GFW3">
    <property type="interactions" value="102"/>
</dbReference>
<feature type="domain" description="Helicase C-terminal" evidence="4">
    <location>
        <begin position="763"/>
        <end position="929"/>
    </location>
</feature>
<dbReference type="SMART" id="SM00487">
    <property type="entry name" value="DEXDc"/>
    <property type="match status" value="1"/>
</dbReference>
<feature type="compositionally biased region" description="Acidic residues" evidence="2">
    <location>
        <begin position="236"/>
        <end position="258"/>
    </location>
</feature>
<evidence type="ECO:0000256" key="1">
    <source>
        <dbReference type="ARBA" id="ARBA00022801"/>
    </source>
</evidence>
<dbReference type="CDD" id="cd18793">
    <property type="entry name" value="SF2_C_SNF"/>
    <property type="match status" value="1"/>
</dbReference>
<sequence>MSKEKGSKYFLPQTLLQHGGVVDDEDDEDGVANAVFEKVEASGKPKRPRDAGRHAGLLGRVIGARSPQNQRLNEDGGAQGKPKPRSQAIAKHPTSRRVTASPMAGVSDSSSDSEVDLDIHASSNGKTTAASKGKVLKKKKKHTKESTSKRASSPYENGKRQFRDLESSSSEDEEDGLGDGRTKVVRASGGGKKLVRKGRTLEKRGASEKNGKRLRRSGASGSGNKAAKPRKTSVVEIEDSDDSDVIQMDSDADEDALDVLERRAEAIMDVASSDSESDSDAESDQDDEDEDEDDDDDGDEQRGNGNDDDIDENVSGDDSDSEHREVRSMFDNCEAISKRLAKSVREMHLDDNSAEGKARAKKMQLVSRENADELFPGNFSLKDYQLVGLNWLRLLYSQDLNGILADEMGLGKTVQAIAILAWLRKTQGTSGPHLVVAPGSTLENWRREVQRWIPWARTEVYHGLQADRNEIVARLERGARKNPQVDVIITTYTYFERDSSTADRAFLGKFNFEYIIYDEAHGLKSMNSSRYRRLVRLSSRRRLLLSGTPVQNNLQELLALMSFCMPKVFNASSERLTDYFNDADNRGQASIARIRDAMRPFVLRRLKADVLGQLSPKIEDVQLLEMADVQRKVYSEIIDAYRQKKSDARSGRRSRATDSATTHFFSQLRKAANHPLLVRQYFGKSAEDSPDGVSRPLPRFVELCDRVKAFGPAASVRMIEKEIKSYSDWDFHLLALEFGSRNAELRGMALPQEALWTSSKALRLRELLPKLVEEKHRFLIFSQWTTLLDVIEEMLGALNITFVRFDGSTAIGDRQEIIDSYNTDMSISACLLSTRAGGMGVNLTSADTVILHDLDWSHATDRQAEDRCHRIGQTKPVRIIKLVTRETVDQNILQIQTRKKHLEAALLISSSGPNSQQTQRVVSQDDDIDVTGGPDAELEAALANDLDPISIIMNRL</sequence>
<feature type="compositionally biased region" description="Basic and acidic residues" evidence="2">
    <location>
        <begin position="157"/>
        <end position="166"/>
    </location>
</feature>
<dbReference type="InterPro" id="IPR001650">
    <property type="entry name" value="Helicase_C-like"/>
</dbReference>
<dbReference type="Gene3D" id="3.40.50.10810">
    <property type="entry name" value="Tandem AAA-ATPase domain"/>
    <property type="match status" value="1"/>
</dbReference>
<dbReference type="InterPro" id="IPR014001">
    <property type="entry name" value="Helicase_ATP-bd"/>
</dbReference>
<evidence type="ECO:0000313" key="5">
    <source>
        <dbReference type="EMBL" id="GBG27141.1"/>
    </source>
</evidence>
<reference evidence="5 6" key="1">
    <citation type="submission" date="2017-12" db="EMBL/GenBank/DDBJ databases">
        <title>Sequencing, de novo assembly and annotation of complete genome of a new Thraustochytrid species, strain FCC1311.</title>
        <authorList>
            <person name="Sedici K."/>
            <person name="Godart F."/>
            <person name="Aiese Cigliano R."/>
            <person name="Sanseverino W."/>
            <person name="Barakat M."/>
            <person name="Ortet P."/>
            <person name="Marechal E."/>
            <person name="Cagnac O."/>
            <person name="Amato A."/>
        </authorList>
    </citation>
    <scope>NUCLEOTIDE SEQUENCE [LARGE SCALE GENOMIC DNA]</scope>
</reference>
<dbReference type="OrthoDB" id="448448at2759"/>
<proteinExistence type="predicted"/>
<feature type="compositionally biased region" description="Polar residues" evidence="2">
    <location>
        <begin position="121"/>
        <end position="130"/>
    </location>
</feature>
<dbReference type="GO" id="GO:0004386">
    <property type="term" value="F:helicase activity"/>
    <property type="evidence" value="ECO:0007669"/>
    <property type="project" value="UniProtKB-KW"/>
</dbReference>
<evidence type="ECO:0000256" key="2">
    <source>
        <dbReference type="SAM" id="MobiDB-lite"/>
    </source>
</evidence>
<comment type="caution">
    <text evidence="5">The sequence shown here is derived from an EMBL/GenBank/DDBJ whole genome shotgun (WGS) entry which is preliminary data.</text>
</comment>
<protein>
    <submittedName>
        <fullName evidence="5">Helicase, putative</fullName>
    </submittedName>
</protein>
<dbReference type="InterPro" id="IPR000330">
    <property type="entry name" value="SNF2_N"/>
</dbReference>
<dbReference type="GO" id="GO:0016787">
    <property type="term" value="F:hydrolase activity"/>
    <property type="evidence" value="ECO:0007669"/>
    <property type="project" value="UniProtKB-KW"/>
</dbReference>
<feature type="region of interest" description="Disordered" evidence="2">
    <location>
        <begin position="1"/>
        <end position="329"/>
    </location>
</feature>
<feature type="compositionally biased region" description="Acidic residues" evidence="2">
    <location>
        <begin position="306"/>
        <end position="320"/>
    </location>
</feature>
<dbReference type="Pfam" id="PF00176">
    <property type="entry name" value="SNF2-rel_dom"/>
    <property type="match status" value="1"/>
</dbReference>
<evidence type="ECO:0000259" key="3">
    <source>
        <dbReference type="PROSITE" id="PS51192"/>
    </source>
</evidence>
<gene>
    <name evidence="5" type="ORF">FCC1311_033642</name>
</gene>
<dbReference type="SUPFAM" id="SSF52540">
    <property type="entry name" value="P-loop containing nucleoside triphosphate hydrolases"/>
    <property type="match status" value="2"/>
</dbReference>
<keyword evidence="5" id="KW-0347">Helicase</keyword>
<organism evidence="5 6">
    <name type="scientific">Hondaea fermentalgiana</name>
    <dbReference type="NCBI Taxonomy" id="2315210"/>
    <lineage>
        <taxon>Eukaryota</taxon>
        <taxon>Sar</taxon>
        <taxon>Stramenopiles</taxon>
        <taxon>Bigyra</taxon>
        <taxon>Labyrinthulomycetes</taxon>
        <taxon>Thraustochytrida</taxon>
        <taxon>Thraustochytriidae</taxon>
        <taxon>Hondaea</taxon>
    </lineage>
</organism>
<evidence type="ECO:0000313" key="6">
    <source>
        <dbReference type="Proteomes" id="UP000241890"/>
    </source>
</evidence>
<keyword evidence="5" id="KW-0067">ATP-binding</keyword>
<feature type="domain" description="Helicase ATP-binding" evidence="3">
    <location>
        <begin position="393"/>
        <end position="567"/>
    </location>
</feature>
<feature type="compositionally biased region" description="Acidic residues" evidence="2">
    <location>
        <begin position="275"/>
        <end position="299"/>
    </location>
</feature>
<dbReference type="PROSITE" id="PS51194">
    <property type="entry name" value="HELICASE_CTER"/>
    <property type="match status" value="1"/>
</dbReference>
<feature type="compositionally biased region" description="Basic and acidic residues" evidence="2">
    <location>
        <begin position="199"/>
        <end position="211"/>
    </location>
</feature>
<dbReference type="InParanoid" id="A0A2R5GFW3"/>
<keyword evidence="5" id="KW-0547">Nucleotide-binding</keyword>
<dbReference type="InterPro" id="IPR049730">
    <property type="entry name" value="SNF2/RAD54-like_C"/>
</dbReference>
<dbReference type="PANTHER" id="PTHR10799">
    <property type="entry name" value="SNF2/RAD54 HELICASE FAMILY"/>
    <property type="match status" value="1"/>
</dbReference>
<dbReference type="Gene3D" id="3.40.50.300">
    <property type="entry name" value="P-loop containing nucleotide triphosphate hydrolases"/>
    <property type="match status" value="1"/>
</dbReference>
<name>A0A2R5GFW3_9STRA</name>
<dbReference type="PROSITE" id="PS51192">
    <property type="entry name" value="HELICASE_ATP_BIND_1"/>
    <property type="match status" value="1"/>
</dbReference>
<dbReference type="InterPro" id="IPR038718">
    <property type="entry name" value="SNF2-like_sf"/>
</dbReference>
<accession>A0A2R5GFW3</accession>
<keyword evidence="6" id="KW-1185">Reference proteome</keyword>